<dbReference type="EC" id="3.2.1.-" evidence="11"/>
<dbReference type="EMBL" id="CH476595">
    <property type="protein sequence ID" value="EAU38619.1"/>
    <property type="molecule type" value="Genomic_DNA"/>
</dbReference>
<dbReference type="SUPFAM" id="SSF110857">
    <property type="entry name" value="Gamma-glutamyl cyclotransferase-like"/>
    <property type="match status" value="1"/>
</dbReference>
<dbReference type="InterPro" id="IPR012341">
    <property type="entry name" value="6hp_glycosidase-like_sf"/>
</dbReference>
<dbReference type="STRING" id="341663.Q0CWS2"/>
<dbReference type="InterPro" id="IPR001382">
    <property type="entry name" value="Glyco_hydro_47"/>
</dbReference>
<dbReference type="GO" id="GO:0060205">
    <property type="term" value="C:cytoplasmic vesicle lumen"/>
    <property type="evidence" value="ECO:0007669"/>
    <property type="project" value="UniProtKB-SubCell"/>
</dbReference>
<dbReference type="RefSeq" id="XP_001209227.1">
    <property type="nucleotide sequence ID" value="XM_001209227.1"/>
</dbReference>
<dbReference type="Gene3D" id="1.50.10.10">
    <property type="match status" value="1"/>
</dbReference>
<feature type="signal peptide" evidence="13">
    <location>
        <begin position="1"/>
        <end position="34"/>
    </location>
</feature>
<evidence type="ECO:0000256" key="3">
    <source>
        <dbReference type="ARBA" id="ARBA00004321"/>
    </source>
</evidence>
<evidence type="ECO:0000313" key="14">
    <source>
        <dbReference type="EMBL" id="EAU38619.1"/>
    </source>
</evidence>
<dbReference type="PRINTS" id="PR00747">
    <property type="entry name" value="GLYHDRLASE47"/>
</dbReference>
<evidence type="ECO:0000256" key="12">
    <source>
        <dbReference type="SAM" id="MobiDB-lite"/>
    </source>
</evidence>
<evidence type="ECO:0000256" key="6">
    <source>
        <dbReference type="ARBA" id="ARBA00023180"/>
    </source>
</evidence>
<keyword evidence="13" id="KW-0732">Signal</keyword>
<keyword evidence="11" id="KW-0326">Glycosidase</keyword>
<proteinExistence type="inferred from homology"/>
<feature type="active site" evidence="9">
    <location>
        <position position="361"/>
    </location>
</feature>
<name>Q0CWS2_ASPTN</name>
<organism evidence="14 15">
    <name type="scientific">Aspergillus terreus (strain NIH 2624 / FGSC A1156)</name>
    <dbReference type="NCBI Taxonomy" id="341663"/>
    <lineage>
        <taxon>Eukaryota</taxon>
        <taxon>Fungi</taxon>
        <taxon>Dikarya</taxon>
        <taxon>Ascomycota</taxon>
        <taxon>Pezizomycotina</taxon>
        <taxon>Eurotiomycetes</taxon>
        <taxon>Eurotiomycetidae</taxon>
        <taxon>Eurotiales</taxon>
        <taxon>Aspergillaceae</taxon>
        <taxon>Aspergillus</taxon>
        <taxon>Aspergillus subgen. Circumdati</taxon>
    </lineage>
</organism>
<feature type="active site" description="Proton donor" evidence="9">
    <location>
        <position position="488"/>
    </location>
</feature>
<dbReference type="PANTHER" id="PTHR45679">
    <property type="entry name" value="ER DEGRADATION-ENHANCING ALPHA-MANNOSIDASE-LIKE PROTEIN 2"/>
    <property type="match status" value="1"/>
</dbReference>
<feature type="region of interest" description="Disordered" evidence="12">
    <location>
        <begin position="1088"/>
        <end position="1117"/>
    </location>
</feature>
<evidence type="ECO:0000256" key="8">
    <source>
        <dbReference type="ARBA" id="ARBA00024790"/>
    </source>
</evidence>
<comment type="similarity">
    <text evidence="4 11">Belongs to the glycosyl hydrolase 47 family.</text>
</comment>
<dbReference type="Proteomes" id="UP000007963">
    <property type="component" value="Unassembled WGS sequence"/>
</dbReference>
<comment type="cofactor">
    <cofactor evidence="10">
        <name>Ca(2+)</name>
        <dbReference type="ChEBI" id="CHEBI:29108"/>
    </cofactor>
</comment>
<evidence type="ECO:0000256" key="10">
    <source>
        <dbReference type="PIRSR" id="PIRSR601382-2"/>
    </source>
</evidence>
<dbReference type="UniPathway" id="UPA00378"/>
<evidence type="ECO:0000256" key="4">
    <source>
        <dbReference type="ARBA" id="ARBA00007658"/>
    </source>
</evidence>
<feature type="binding site" evidence="10">
    <location>
        <position position="595"/>
    </location>
    <ligand>
        <name>Ca(2+)</name>
        <dbReference type="ChEBI" id="CHEBI:29108"/>
    </ligand>
</feature>
<dbReference type="GO" id="GO:0044322">
    <property type="term" value="C:endoplasmic reticulum quality control compartment"/>
    <property type="evidence" value="ECO:0007669"/>
    <property type="project" value="GOC"/>
</dbReference>
<evidence type="ECO:0000313" key="15">
    <source>
        <dbReference type="Proteomes" id="UP000007963"/>
    </source>
</evidence>
<keyword evidence="11" id="KW-0378">Hydrolase</keyword>
<evidence type="ECO:0000256" key="13">
    <source>
        <dbReference type="SAM" id="SignalP"/>
    </source>
</evidence>
<dbReference type="GeneID" id="4316111"/>
<evidence type="ECO:0000256" key="5">
    <source>
        <dbReference type="ARBA" id="ARBA00022824"/>
    </source>
</evidence>
<dbReference type="GO" id="GO:1904380">
    <property type="term" value="P:endoplasmic reticulum mannose trimming"/>
    <property type="evidence" value="ECO:0007669"/>
    <property type="project" value="InterPro"/>
</dbReference>
<evidence type="ECO:0000256" key="11">
    <source>
        <dbReference type="RuleBase" id="RU361193"/>
    </source>
</evidence>
<dbReference type="GO" id="GO:0036503">
    <property type="term" value="P:ERAD pathway"/>
    <property type="evidence" value="ECO:0007669"/>
    <property type="project" value="UniProtKB-ARBA"/>
</dbReference>
<evidence type="ECO:0000256" key="9">
    <source>
        <dbReference type="PIRSR" id="PIRSR601382-1"/>
    </source>
</evidence>
<evidence type="ECO:0000256" key="7">
    <source>
        <dbReference type="ARBA" id="ARBA00023329"/>
    </source>
</evidence>
<sequence>MRSGCWDSQMCDLRSTWMMSWVLFLSLWLALAQGMKTDQIKGLRKETEQMFYHGFENYIKYAYPEDELRPLSCRPLSRDRENPAHAELNDVLGNYSLTLIDSLSSLAILSSADDGGRALGHFQDGIKDFVRLYGDGSSGPAGQGERARGFDIDSKVQVFETVIRGLGGLLSAHLFAVGDLPITGYSPPETEAAFAKAWDKTSFPKDSHGIEWENGFVYDGQFLRLATDLANRLLPAFYTDTGLPYPRVNLRYGVQRHPFYANSPLNTARACDGPSHASCQKPRRSSLQETTETCSAGAGSLVLEFTVLSRLTGDGRYEELAKRAFWAVWSRRSEIGLIGSGIDAESGRWVHSYTGIGAGIDSFFEYAFKSYVLLSSGERPPYDTESPWRALDDYFLPLSEYEHSPEAFLQVWEESHASIKRHLYRGEGYQHPHLIQGDIFTGATRAFWIDSLSAFYPGLLTLAGELDEAIGIHLLTTAVWTRFSGLPERWNVATGNIEGGLAWYGGRPEFVESTYYLYRATKDPWYLHVGEMVLRDLKRRCWTKCGWAGLQDVRNGELSDRMESFFLGETAKYLFLLYHPEHPLNKMDQPFVFSTEGHPLIIPKSTFGSEAPRNEQTPVFGAARESVCQTAPVPPTFGLSSTAARPDVFHAASLARLHLMPNRGPAEGPLLDYAKDHPSVSVSDLSSPTNYTFFPWTLPPELIPFNATSSPMNVRPTLDISFPSLPGMVLGSGSLERVRDGVLVKAIGGLRLSMIQDVPSQGVSEQSNGEEYRVQVINNVPLGKDEKVYLSREITFDVLDPSDPNFTRIRDSAMVDLVIDVLPETVRRGNDSDDLEESATAAEPLVRGSKHLADDHKLGPVDPSPSGMRTVLSSVMQSLSALLRDEIQGSSGKPRPLRLALPASTASGLGSGPMPEVEDATTFSVTGDVSKNRLAWSTIYFADDLCDDRIPREVVQNHQVLVLKRGGCNFSQKLRNIAAYPPSRHALKLVIVVSDEEPTDEQTAGVDTPSPAPPGFAALRAAPYLARPHLDEPQLTAGGIARRHLIPMVMVGGGDETYALLQRAVGVGIKRRYTVRSQGVPISNLHLLPTPKQKLPTSHKTIPQSNSTTMHPQDTSAAAKTTITITTTDLIDPSPSTTRARALYFAYGSNLSFTQMRHRCTQNPHLSARPVALARLDHWRWLICQPGYANVVPPPHLRIGPQARDGDAVPVSGAEDAVFGVLYEMDAADERLLDGYEGVDHEAPLVDPGSRDCPVPWSVRPREQGRGDYNKWYVPATVVQWLDEAQRVRWEGSSGEGMVPTLVYVDELRVRSAPPKEEYVPRMNRAIREAETLGFPKGWADEVMRKWIPLEN</sequence>
<dbReference type="InterPro" id="IPR013024">
    <property type="entry name" value="GGCT-like"/>
</dbReference>
<dbReference type="Gene3D" id="3.10.490.10">
    <property type="entry name" value="Gamma-glutamyl cyclotransferase-like"/>
    <property type="match status" value="1"/>
</dbReference>
<accession>Q0CWS2</accession>
<dbReference type="InterPro" id="IPR036026">
    <property type="entry name" value="Seven-hairpin_glycosidases"/>
</dbReference>
<reference evidence="15" key="1">
    <citation type="submission" date="2005-09" db="EMBL/GenBank/DDBJ databases">
        <title>Annotation of the Aspergillus terreus NIH2624 genome.</title>
        <authorList>
            <person name="Birren B.W."/>
            <person name="Lander E.S."/>
            <person name="Galagan J.E."/>
            <person name="Nusbaum C."/>
            <person name="Devon K."/>
            <person name="Henn M."/>
            <person name="Ma L.-J."/>
            <person name="Jaffe D.B."/>
            <person name="Butler J."/>
            <person name="Alvarez P."/>
            <person name="Gnerre S."/>
            <person name="Grabherr M."/>
            <person name="Kleber M."/>
            <person name="Mauceli E.W."/>
            <person name="Brockman W."/>
            <person name="Rounsley S."/>
            <person name="Young S.K."/>
            <person name="LaButti K."/>
            <person name="Pushparaj V."/>
            <person name="DeCaprio D."/>
            <person name="Crawford M."/>
            <person name="Koehrsen M."/>
            <person name="Engels R."/>
            <person name="Montgomery P."/>
            <person name="Pearson M."/>
            <person name="Howarth C."/>
            <person name="Larson L."/>
            <person name="Luoma S."/>
            <person name="White J."/>
            <person name="Alvarado L."/>
            <person name="Kodira C.D."/>
            <person name="Zeng Q."/>
            <person name="Oleary S."/>
            <person name="Yandava C."/>
            <person name="Denning D.W."/>
            <person name="Nierman W.C."/>
            <person name="Milne T."/>
            <person name="Madden K."/>
        </authorList>
    </citation>
    <scope>NUCLEOTIDE SEQUENCE [LARGE SCALE GENOMIC DNA]</scope>
    <source>
        <strain evidence="15">NIH 2624 / FGSC A1156</strain>
    </source>
</reference>
<dbReference type="SUPFAM" id="SSF48225">
    <property type="entry name" value="Seven-hairpin glycosidases"/>
    <property type="match status" value="1"/>
</dbReference>
<dbReference type="InterPro" id="IPR036568">
    <property type="entry name" value="GGCT-like_sf"/>
</dbReference>
<keyword evidence="7" id="KW-0968">Cytoplasmic vesicle</keyword>
<dbReference type="OrthoDB" id="8118055at2759"/>
<gene>
    <name evidence="14" type="ORF">ATEG_01862</name>
</gene>
<dbReference type="InterPro" id="IPR044674">
    <property type="entry name" value="EDEM1/2/3"/>
</dbReference>
<dbReference type="GO" id="GO:0005975">
    <property type="term" value="P:carbohydrate metabolic process"/>
    <property type="evidence" value="ECO:0007669"/>
    <property type="project" value="InterPro"/>
</dbReference>
<dbReference type="GO" id="GO:0016020">
    <property type="term" value="C:membrane"/>
    <property type="evidence" value="ECO:0007669"/>
    <property type="project" value="InterPro"/>
</dbReference>
<dbReference type="eggNOG" id="KOG2429">
    <property type="taxonomic scope" value="Eukaryota"/>
</dbReference>
<dbReference type="Pfam" id="PF01532">
    <property type="entry name" value="Glyco_hydro_47"/>
    <property type="match status" value="1"/>
</dbReference>
<keyword evidence="6" id="KW-0325">Glycoprotein</keyword>
<dbReference type="VEuPathDB" id="FungiDB:ATEG_01862"/>
<dbReference type="CDD" id="cd06661">
    <property type="entry name" value="GGCT_like"/>
    <property type="match status" value="1"/>
</dbReference>
<protein>
    <recommendedName>
        <fullName evidence="11">alpha-1,2-Mannosidase</fullName>
        <ecNumber evidence="11">3.2.1.-</ecNumber>
    </recommendedName>
</protein>
<feature type="active site" description="Proton donor" evidence="9">
    <location>
        <position position="160"/>
    </location>
</feature>
<keyword evidence="5" id="KW-0256">Endoplasmic reticulum</keyword>
<dbReference type="HOGENOM" id="CLU_003818_2_0_1"/>
<comment type="subcellular location">
    <subcellularLocation>
        <location evidence="3">Cytoplasmic vesicle lumen</location>
    </subcellularLocation>
    <subcellularLocation>
        <location evidence="2">Endoplasmic reticulum</location>
    </subcellularLocation>
</comment>
<feature type="compositionally biased region" description="Polar residues" evidence="12">
    <location>
        <begin position="1095"/>
        <end position="1113"/>
    </location>
</feature>
<evidence type="ECO:0000256" key="2">
    <source>
        <dbReference type="ARBA" id="ARBA00004240"/>
    </source>
</evidence>
<dbReference type="GO" id="GO:0004571">
    <property type="term" value="F:mannosyl-oligosaccharide 1,2-alpha-mannosidase activity"/>
    <property type="evidence" value="ECO:0007669"/>
    <property type="project" value="InterPro"/>
</dbReference>
<feature type="active site" evidence="9">
    <location>
        <position position="509"/>
    </location>
</feature>
<evidence type="ECO:0000256" key="1">
    <source>
        <dbReference type="ARBA" id="ARBA00001946"/>
    </source>
</evidence>
<keyword evidence="10" id="KW-0479">Metal-binding</keyword>
<comment type="function">
    <text evidence="8">Involved in the maturation of Asn-linked oligosaccharides. Progressively trims alpha-1,2-linked mannose residues from Man(9)GlcNAc(2) to produce Man(5)GlcNAc(2).</text>
</comment>
<comment type="cofactor">
    <cofactor evidence="1">
        <name>Mg(2+)</name>
        <dbReference type="ChEBI" id="CHEBI:18420"/>
    </cofactor>
</comment>
<keyword evidence="10" id="KW-0106">Calcium</keyword>
<dbReference type="OMA" id="CTPLTRD"/>
<dbReference type="GO" id="GO:0005509">
    <property type="term" value="F:calcium ion binding"/>
    <property type="evidence" value="ECO:0007669"/>
    <property type="project" value="InterPro"/>
</dbReference>
<feature type="chain" id="PRO_5004170516" description="alpha-1,2-Mannosidase" evidence="13">
    <location>
        <begin position="35"/>
        <end position="1352"/>
    </location>
</feature>
<dbReference type="PANTHER" id="PTHR45679:SF5">
    <property type="entry name" value="ER DEGRADATION-ENHANCING ALPHA-MANNOSIDASE-LIKE PROTEIN 1"/>
    <property type="match status" value="1"/>
</dbReference>